<feature type="region of interest" description="Disordered" evidence="1">
    <location>
        <begin position="268"/>
        <end position="289"/>
    </location>
</feature>
<feature type="region of interest" description="Disordered" evidence="1">
    <location>
        <begin position="1"/>
        <end position="36"/>
    </location>
</feature>
<feature type="transmembrane region" description="Helical" evidence="2">
    <location>
        <begin position="116"/>
        <end position="134"/>
    </location>
</feature>
<evidence type="ECO:0000256" key="2">
    <source>
        <dbReference type="SAM" id="Phobius"/>
    </source>
</evidence>
<feature type="compositionally biased region" description="Basic and acidic residues" evidence="1">
    <location>
        <begin position="755"/>
        <end position="794"/>
    </location>
</feature>
<feature type="transmembrane region" description="Helical" evidence="2">
    <location>
        <begin position="203"/>
        <end position="222"/>
    </location>
</feature>
<dbReference type="Proteomes" id="UP000179769">
    <property type="component" value="Unassembled WGS sequence"/>
</dbReference>
<dbReference type="GO" id="GO:0016020">
    <property type="term" value="C:membrane"/>
    <property type="evidence" value="ECO:0007669"/>
    <property type="project" value="TreeGrafter"/>
</dbReference>
<feature type="transmembrane region" description="Helical" evidence="2">
    <location>
        <begin position="77"/>
        <end position="95"/>
    </location>
</feature>
<dbReference type="PANTHER" id="PTHR23028">
    <property type="entry name" value="ACETYLTRANSFERASE"/>
    <property type="match status" value="1"/>
</dbReference>
<feature type="transmembrane region" description="Helical" evidence="2">
    <location>
        <begin position="171"/>
        <end position="196"/>
    </location>
</feature>
<gene>
    <name evidence="4" type="ORF">BBK14_07540</name>
</gene>
<dbReference type="Pfam" id="PF01757">
    <property type="entry name" value="Acyl_transf_3"/>
    <property type="match status" value="1"/>
</dbReference>
<reference evidence="5" key="1">
    <citation type="submission" date="2016-07" db="EMBL/GenBank/DDBJ databases">
        <title>Frankia sp. NRRL B-16219 Genome sequencing.</title>
        <authorList>
            <person name="Ghodhbane-Gtari F."/>
            <person name="Swanson E."/>
            <person name="Gueddou A."/>
            <person name="Louati M."/>
            <person name="Nouioui I."/>
            <person name="Hezbri K."/>
            <person name="Abebe-Akele F."/>
            <person name="Simpson S."/>
            <person name="Morris K."/>
            <person name="Thomas K."/>
            <person name="Gtari M."/>
            <person name="Tisa L.S."/>
        </authorList>
    </citation>
    <scope>NUCLEOTIDE SEQUENCE [LARGE SCALE GENOMIC DNA]</scope>
    <source>
        <strain evidence="5">NRRL B-16219</strain>
    </source>
</reference>
<keyword evidence="5" id="KW-1185">Reference proteome</keyword>
<dbReference type="InterPro" id="IPR050879">
    <property type="entry name" value="Acyltransferase_3"/>
</dbReference>
<feature type="compositionally biased region" description="Basic and acidic residues" evidence="1">
    <location>
        <begin position="465"/>
        <end position="475"/>
    </location>
</feature>
<comment type="caution">
    <text evidence="4">The sequence shown here is derived from an EMBL/GenBank/DDBJ whole genome shotgun (WGS) entry which is preliminary data.</text>
</comment>
<dbReference type="EMBL" id="MAXA01000257">
    <property type="protein sequence ID" value="OHV21135.1"/>
    <property type="molecule type" value="Genomic_DNA"/>
</dbReference>
<evidence type="ECO:0000313" key="5">
    <source>
        <dbReference type="Proteomes" id="UP000179769"/>
    </source>
</evidence>
<keyword evidence="2" id="KW-0472">Membrane</keyword>
<feature type="compositionally biased region" description="Low complexity" evidence="1">
    <location>
        <begin position="441"/>
        <end position="464"/>
    </location>
</feature>
<organism evidence="4 5">
    <name type="scientific">Parafrankia soli</name>
    <dbReference type="NCBI Taxonomy" id="2599596"/>
    <lineage>
        <taxon>Bacteria</taxon>
        <taxon>Bacillati</taxon>
        <taxon>Actinomycetota</taxon>
        <taxon>Actinomycetes</taxon>
        <taxon>Frankiales</taxon>
        <taxon>Frankiaceae</taxon>
        <taxon>Parafrankia</taxon>
    </lineage>
</organism>
<proteinExistence type="predicted"/>
<keyword evidence="2" id="KW-0812">Transmembrane</keyword>
<feature type="domain" description="Acyltransferase 3" evidence="3">
    <location>
        <begin position="50"/>
        <end position="420"/>
    </location>
</feature>
<feature type="transmembrane region" description="Helical" evidence="2">
    <location>
        <begin position="308"/>
        <end position="327"/>
    </location>
</feature>
<evidence type="ECO:0000313" key="4">
    <source>
        <dbReference type="EMBL" id="OHV21135.1"/>
    </source>
</evidence>
<feature type="compositionally biased region" description="Low complexity" evidence="1">
    <location>
        <begin position="670"/>
        <end position="729"/>
    </location>
</feature>
<feature type="transmembrane region" description="Helical" evidence="2">
    <location>
        <begin position="54"/>
        <end position="71"/>
    </location>
</feature>
<dbReference type="OrthoDB" id="3404679at2"/>
<name>A0A1S1PJT4_9ACTN</name>
<feature type="region of interest" description="Disordered" evidence="1">
    <location>
        <begin position="437"/>
        <end position="592"/>
    </location>
</feature>
<keyword evidence="2" id="KW-1133">Transmembrane helix</keyword>
<feature type="compositionally biased region" description="Low complexity" evidence="1">
    <location>
        <begin position="477"/>
        <end position="487"/>
    </location>
</feature>
<sequence>MRAGSLPMTDGPPGAARRAKPTPRPPAGPAETRQPTDAEATAAAKFAYNPALDGLRVICIYIILAGHMGAIHASNVAVDMFCVLSGFLITTLLLAEQARTGTVSIGRFLVRRAYKLMPVMWVYLLIGLAITVAFKWDDIPYRDDYIKSALSTFLNVNNWYKVENPLGGGRWLAHVWSLSMEEQFYLVWPWVFLLFVRSARLRPYLLTFLIASIGLIMGWTYMMAANGAPRSRVYLAPDTHIAPLLIGCLVAVWRDNRLRALATPVVRDKKDGDRKDGGGKGDGKKAATGAHSAATAAAVERWTSGRRLAALGLPAGIVLFLLAFLGPNKDLPETNWIDYGAYVPSAALGALLIIGADVNRDARWVRLLGSPKMAWTGKITYSIYLWHYPFISAAAGQLVPRIGLWPSVVVAAVCTTITAYFSNRFIEKPIIARRPKWADTPRGPARPAAAAGPAGAPAQVPAKAGPREPRERDLSELPELPELEPVLAGVGTSAADAEQADGRGGRAGAPPRPGDWSDGDVDWVDEGYPGRGGPAGPGPARAGYSHDPDSQPMPAVPRPSGPRAGEVVYDRADGPPVYEHGPAVGATHAGGFEPTPIPDWAAYPALNRGPGSAADAGPAMGAPRQGPAASMGGDTMNLHLPSTFDPGAPPAHGTGPRAGRDRPGRPADPAEPGRLPGVAHPAGHRPGPAPGHAPAYGHSPAHSPAHGQALGHVPGHGHVPGPSHAPAYGHGPGNGHGPAHGHGPAYGRGPGESRGPGRDQGLDRLDGAGHGPADHAGDHVLEPVRDPRAGREPAEPDPLFGPVPGAGRDW</sequence>
<evidence type="ECO:0000256" key="1">
    <source>
        <dbReference type="SAM" id="MobiDB-lite"/>
    </source>
</evidence>
<dbReference type="InterPro" id="IPR002656">
    <property type="entry name" value="Acyl_transf_3_dom"/>
</dbReference>
<dbReference type="GO" id="GO:0009103">
    <property type="term" value="P:lipopolysaccharide biosynthetic process"/>
    <property type="evidence" value="ECO:0007669"/>
    <property type="project" value="TreeGrafter"/>
</dbReference>
<accession>A0A1S1PJT4</accession>
<feature type="transmembrane region" description="Helical" evidence="2">
    <location>
        <begin position="339"/>
        <end position="358"/>
    </location>
</feature>
<protein>
    <submittedName>
        <fullName evidence="4">Acyltransferase</fullName>
    </submittedName>
</protein>
<evidence type="ECO:0000259" key="3">
    <source>
        <dbReference type="Pfam" id="PF01757"/>
    </source>
</evidence>
<keyword evidence="4" id="KW-0808">Transferase</keyword>
<feature type="region of interest" description="Disordered" evidence="1">
    <location>
        <begin position="611"/>
        <end position="810"/>
    </location>
</feature>
<keyword evidence="4" id="KW-0012">Acyltransferase</keyword>
<feature type="compositionally biased region" description="Basic and acidic residues" evidence="1">
    <location>
        <begin position="268"/>
        <end position="285"/>
    </location>
</feature>
<feature type="compositionally biased region" description="Gly residues" evidence="1">
    <location>
        <begin position="730"/>
        <end position="754"/>
    </location>
</feature>
<dbReference type="GO" id="GO:0016747">
    <property type="term" value="F:acyltransferase activity, transferring groups other than amino-acyl groups"/>
    <property type="evidence" value="ECO:0007669"/>
    <property type="project" value="InterPro"/>
</dbReference>
<dbReference type="PANTHER" id="PTHR23028:SF53">
    <property type="entry name" value="ACYL_TRANSF_3 DOMAIN-CONTAINING PROTEIN"/>
    <property type="match status" value="1"/>
</dbReference>
<feature type="transmembrane region" description="Helical" evidence="2">
    <location>
        <begin position="234"/>
        <end position="253"/>
    </location>
</feature>
<dbReference type="AlphaFoldDB" id="A0A1S1PJT4"/>
<feature type="transmembrane region" description="Helical" evidence="2">
    <location>
        <begin position="404"/>
        <end position="426"/>
    </location>
</feature>